<comment type="cofactor">
    <cofactor evidence="1">
        <name>Zn(2+)</name>
        <dbReference type="ChEBI" id="CHEBI:29105"/>
    </cofactor>
    <text evidence="1">Binds 1 zinc ion per subunit.</text>
</comment>
<dbReference type="Gene3D" id="1.10.390.10">
    <property type="entry name" value="Neutral Protease Domain 2"/>
    <property type="match status" value="1"/>
</dbReference>
<feature type="domain" description="Peptidase M1 membrane alanine aminopeptidase" evidence="2">
    <location>
        <begin position="303"/>
        <end position="439"/>
    </location>
</feature>
<dbReference type="KEGG" id="shun:DWB77_00607"/>
<evidence type="ECO:0000256" key="1">
    <source>
        <dbReference type="PIRSR" id="PIRSR634015-3"/>
    </source>
</evidence>
<dbReference type="GO" id="GO:0008270">
    <property type="term" value="F:zinc ion binding"/>
    <property type="evidence" value="ECO:0007669"/>
    <property type="project" value="InterPro"/>
</dbReference>
<dbReference type="Proteomes" id="UP000271554">
    <property type="component" value="Chromosome"/>
</dbReference>
<dbReference type="PANTHER" id="PTHR45726">
    <property type="entry name" value="LEUKOTRIENE A-4 HYDROLASE"/>
    <property type="match status" value="1"/>
</dbReference>
<gene>
    <name evidence="3" type="primary">pepN_1</name>
    <name evidence="3" type="ORF">DWB77_00607</name>
</gene>
<feature type="binding site" evidence="1">
    <location>
        <position position="329"/>
    </location>
    <ligand>
        <name>Zn(2+)</name>
        <dbReference type="ChEBI" id="CHEBI:29105"/>
        <note>catalytic</note>
    </ligand>
</feature>
<evidence type="ECO:0000313" key="3">
    <source>
        <dbReference type="EMBL" id="AYG78499.1"/>
    </source>
</evidence>
<dbReference type="GO" id="GO:0008237">
    <property type="term" value="F:metallopeptidase activity"/>
    <property type="evidence" value="ECO:0007669"/>
    <property type="project" value="InterPro"/>
</dbReference>
<reference evidence="3 4" key="1">
    <citation type="submission" date="2018-10" db="EMBL/GenBank/DDBJ databases">
        <title>Relationship between Morphology and Antimicrobial Activity in Streptomyces.</title>
        <authorList>
            <person name="Kang H.J."/>
            <person name="Kim S.B."/>
        </authorList>
    </citation>
    <scope>NUCLEOTIDE SEQUENCE [LARGE SCALE GENOMIC DNA]</scope>
    <source>
        <strain evidence="3 4">BH38</strain>
    </source>
</reference>
<sequence>MLAALLIGVPAARAADQPVRTPDRIGYDVVLRADDSGTRWVGRERISFTHTGGGPALREVYVRLWGNGADGCGSPGAPSPVSVSRVSGGVADAPSVNCTALRIRLARPLAPGARTSVAFDVSLAVPDRMARFGRGGAYRYLGNALPVLAVRDGRGWHLDPDVGFGESYFTLAADFRVALDHPARLAVPATGTTTTRPGEPGRAVTVSTAHRVRDFAWAAGPFRTATSTSPGGVRVRAYWTENTDPSGVASARQESAEAVDAFGKRFGSYPYGELDVVLSPDFTFGSMEYAGFVLVSTGPDGSAVVHEIAHQWWYGIVGDDEYADPWLDEAFATYAQDLFYGDNAEGCWPDVFWPRPDATVTADMAYWARPPGHNGWTAVVYRAGSCALHDLERELGTPAMEQMLRRYARDHWYGVSTDDAFMRAAQAATAKDLTPFWQEHRIRAHGESAR</sequence>
<dbReference type="GO" id="GO:0016285">
    <property type="term" value="F:alanyl aminopeptidase activity"/>
    <property type="evidence" value="ECO:0007669"/>
    <property type="project" value="UniProtKB-EC"/>
</dbReference>
<dbReference type="Pfam" id="PF01433">
    <property type="entry name" value="Peptidase_M1"/>
    <property type="match status" value="1"/>
</dbReference>
<dbReference type="RefSeq" id="WP_246033808.1">
    <property type="nucleotide sequence ID" value="NZ_CP032698.1"/>
</dbReference>
<accession>A0A387H5I2</accession>
<dbReference type="EC" id="3.4.11.2" evidence="3"/>
<dbReference type="InterPro" id="IPR014782">
    <property type="entry name" value="Peptidase_M1_dom"/>
</dbReference>
<organism evidence="3 4">
    <name type="scientific">Streptomyces hundungensis</name>
    <dbReference type="NCBI Taxonomy" id="1077946"/>
    <lineage>
        <taxon>Bacteria</taxon>
        <taxon>Bacillati</taxon>
        <taxon>Actinomycetota</taxon>
        <taxon>Actinomycetes</taxon>
        <taxon>Kitasatosporales</taxon>
        <taxon>Streptomycetaceae</taxon>
        <taxon>Streptomyces</taxon>
    </lineage>
</organism>
<keyword evidence="4" id="KW-1185">Reference proteome</keyword>
<feature type="binding site" evidence="1">
    <location>
        <position position="310"/>
    </location>
    <ligand>
        <name>Zn(2+)</name>
        <dbReference type="ChEBI" id="CHEBI:29105"/>
        <note>catalytic</note>
    </ligand>
</feature>
<dbReference type="CDD" id="cd09604">
    <property type="entry name" value="M1_APN_like"/>
    <property type="match status" value="1"/>
</dbReference>
<evidence type="ECO:0000313" key="4">
    <source>
        <dbReference type="Proteomes" id="UP000271554"/>
    </source>
</evidence>
<feature type="binding site" evidence="1">
    <location>
        <position position="306"/>
    </location>
    <ligand>
        <name>Zn(2+)</name>
        <dbReference type="ChEBI" id="CHEBI:29105"/>
        <note>catalytic</note>
    </ligand>
</feature>
<dbReference type="PANTHER" id="PTHR45726:SF3">
    <property type="entry name" value="LEUKOTRIENE A-4 HYDROLASE"/>
    <property type="match status" value="1"/>
</dbReference>
<dbReference type="InterPro" id="IPR027268">
    <property type="entry name" value="Peptidase_M4/M1_CTD_sf"/>
</dbReference>
<keyword evidence="1" id="KW-0862">Zinc</keyword>
<dbReference type="SUPFAM" id="SSF55486">
    <property type="entry name" value="Metalloproteases ('zincins'), catalytic domain"/>
    <property type="match status" value="1"/>
</dbReference>
<dbReference type="EMBL" id="CP032698">
    <property type="protein sequence ID" value="AYG78499.1"/>
    <property type="molecule type" value="Genomic_DNA"/>
</dbReference>
<evidence type="ECO:0000259" key="2">
    <source>
        <dbReference type="Pfam" id="PF01433"/>
    </source>
</evidence>
<name>A0A387H5I2_9ACTN</name>
<protein>
    <submittedName>
        <fullName evidence="3">Aminopeptidase N</fullName>
        <ecNumber evidence="3">3.4.11.2</ecNumber>
    </submittedName>
</protein>
<dbReference type="AlphaFoldDB" id="A0A387H5I2"/>
<proteinExistence type="predicted"/>
<keyword evidence="3" id="KW-0031">Aminopeptidase</keyword>
<dbReference type="InterPro" id="IPR034015">
    <property type="entry name" value="M1_LTA4H"/>
</dbReference>
<keyword evidence="1" id="KW-0479">Metal-binding</keyword>
<keyword evidence="3" id="KW-0378">Hydrolase</keyword>
<keyword evidence="3" id="KW-0645">Protease</keyword>